<evidence type="ECO:0000256" key="12">
    <source>
        <dbReference type="HAMAP-Rule" id="MF_00068"/>
    </source>
</evidence>
<dbReference type="PROSITE" id="PS51464">
    <property type="entry name" value="SIS"/>
    <property type="match status" value="1"/>
</dbReference>
<comment type="catalytic activity">
    <reaction evidence="4 12">
        <text>N-acetyl-D-muramate 6-phosphate + H2O = N-acetyl-D-glucosamine 6-phosphate + (R)-lactate</text>
        <dbReference type="Rhea" id="RHEA:26410"/>
        <dbReference type="ChEBI" id="CHEBI:15377"/>
        <dbReference type="ChEBI" id="CHEBI:16004"/>
        <dbReference type="ChEBI" id="CHEBI:57513"/>
        <dbReference type="ChEBI" id="CHEBI:58722"/>
        <dbReference type="EC" id="4.2.1.126"/>
    </reaction>
</comment>
<dbReference type="NCBIfam" id="NF009222">
    <property type="entry name" value="PRK12570.1"/>
    <property type="match status" value="1"/>
</dbReference>
<dbReference type="Gene3D" id="3.40.50.10490">
    <property type="entry name" value="Glucose-6-phosphate isomerase like protein, domain 1"/>
    <property type="match status" value="1"/>
</dbReference>
<dbReference type="Proteomes" id="UP000095768">
    <property type="component" value="Unassembled WGS sequence"/>
</dbReference>
<evidence type="ECO:0000256" key="10">
    <source>
        <dbReference type="ARBA" id="ARBA00077905"/>
    </source>
</evidence>
<reference evidence="14 16" key="1">
    <citation type="submission" date="2016-09" db="EMBL/GenBank/DDBJ databases">
        <authorList>
            <consortium name="Pathogen Informatics"/>
            <person name="Sun Q."/>
            <person name="Inoue M."/>
        </authorList>
    </citation>
    <scope>NUCLEOTIDE SEQUENCE [LARGE SCALE GENOMIC DNA]</scope>
    <source>
        <strain evidence="14 16">82C</strain>
    </source>
</reference>
<dbReference type="InterPro" id="IPR005488">
    <property type="entry name" value="Etherase_MurQ"/>
</dbReference>
<dbReference type="NCBIfam" id="NF003915">
    <property type="entry name" value="PRK05441.1"/>
    <property type="match status" value="1"/>
</dbReference>
<dbReference type="PANTHER" id="PTHR10088:SF4">
    <property type="entry name" value="GLUCOKINASE REGULATORY PROTEIN"/>
    <property type="match status" value="1"/>
</dbReference>
<dbReference type="InterPro" id="IPR005486">
    <property type="entry name" value="Glucokinase_regulatory_CS"/>
</dbReference>
<dbReference type="RefSeq" id="WP_069995184.1">
    <property type="nucleotide sequence ID" value="NZ_FMPG01000003.1"/>
</dbReference>
<dbReference type="EMBL" id="FMPG01000003">
    <property type="protein sequence ID" value="SCS78089.1"/>
    <property type="molecule type" value="Genomic_DNA"/>
</dbReference>
<dbReference type="GO" id="GO:0097367">
    <property type="term" value="F:carbohydrate derivative binding"/>
    <property type="evidence" value="ECO:0007669"/>
    <property type="project" value="InterPro"/>
</dbReference>
<dbReference type="InterPro" id="IPR040190">
    <property type="entry name" value="MURQ/GCKR"/>
</dbReference>
<feature type="active site" evidence="12">
    <location>
        <position position="112"/>
    </location>
</feature>
<accession>A0A1D4K9I3</accession>
<dbReference type="GO" id="GO:0009254">
    <property type="term" value="P:peptidoglycan turnover"/>
    <property type="evidence" value="ECO:0007669"/>
    <property type="project" value="TreeGrafter"/>
</dbReference>
<comment type="function">
    <text evidence="12">Specifically catalyzes the cleavage of the D-lactyl ether substituent of MurNAc 6-phosphate, producing GlcNAc 6-phosphate and D-lactate.</text>
</comment>
<reference evidence="15 17" key="2">
    <citation type="submission" date="2016-09" db="EMBL/GenBank/DDBJ databases">
        <authorList>
            <consortium name="Pathogen Informatics"/>
        </authorList>
    </citation>
    <scope>NUCLEOTIDE SEQUENCE [LARGE SCALE GENOMIC DNA]</scope>
    <source>
        <strain evidence="15 17">82B</strain>
    </source>
</reference>
<evidence type="ECO:0000259" key="13">
    <source>
        <dbReference type="PROSITE" id="PS51464"/>
    </source>
</evidence>
<comment type="similarity">
    <text evidence="7 12">Belongs to the GCKR-like family. MurNAc-6-P etherase subfamily.</text>
</comment>
<evidence type="ECO:0000256" key="6">
    <source>
        <dbReference type="ARBA" id="ARBA00060672"/>
    </source>
</evidence>
<evidence type="ECO:0000256" key="9">
    <source>
        <dbReference type="ARBA" id="ARBA00070061"/>
    </source>
</evidence>
<gene>
    <name evidence="12 15" type="primary">murQ</name>
    <name evidence="15" type="ORF">SAMEA2297795_01132</name>
    <name evidence="14" type="ORF">SAMEA2297796_00971</name>
</gene>
<evidence type="ECO:0000313" key="17">
    <source>
        <dbReference type="Proteomes" id="UP000095768"/>
    </source>
</evidence>
<dbReference type="EC" id="4.2.1.126" evidence="8 12"/>
<evidence type="ECO:0000256" key="2">
    <source>
        <dbReference type="ARBA" id="ARBA00023239"/>
    </source>
</evidence>
<evidence type="ECO:0000256" key="8">
    <source>
        <dbReference type="ARBA" id="ARBA00067056"/>
    </source>
</evidence>
<evidence type="ECO:0000256" key="4">
    <source>
        <dbReference type="ARBA" id="ARBA00051747"/>
    </source>
</evidence>
<comment type="subunit">
    <text evidence="1 12">Homodimer.</text>
</comment>
<dbReference type="HAMAP" id="MF_00068">
    <property type="entry name" value="MurQ"/>
    <property type="match status" value="1"/>
</dbReference>
<dbReference type="GO" id="GO:0097173">
    <property type="term" value="P:N-acetylmuramic acid catabolic process"/>
    <property type="evidence" value="ECO:0007669"/>
    <property type="project" value="UniProtKB-UniPathway"/>
</dbReference>
<dbReference type="EMBL" id="FMPI01000005">
    <property type="protein sequence ID" value="SCS70635.1"/>
    <property type="molecule type" value="Genomic_DNA"/>
</dbReference>
<evidence type="ECO:0000256" key="7">
    <source>
        <dbReference type="ARBA" id="ARBA00061234"/>
    </source>
</evidence>
<keyword evidence="16" id="KW-1185">Reference proteome</keyword>
<evidence type="ECO:0000256" key="11">
    <source>
        <dbReference type="ARBA" id="ARBA00084049"/>
    </source>
</evidence>
<comment type="pathway">
    <text evidence="12">Amino-sugar metabolism; N-acetylmuramate degradation.</text>
</comment>
<keyword evidence="2 12" id="KW-0456">Lyase</keyword>
<dbReference type="Pfam" id="PF22645">
    <property type="entry name" value="GKRP_SIS_N"/>
    <property type="match status" value="1"/>
</dbReference>
<feature type="active site" description="Proton donor" evidence="12">
    <location>
        <position position="81"/>
    </location>
</feature>
<organism evidence="15 17">
    <name type="scientific">Staphylococcus caeli</name>
    <dbReference type="NCBI Taxonomy" id="2201815"/>
    <lineage>
        <taxon>Bacteria</taxon>
        <taxon>Bacillati</taxon>
        <taxon>Bacillota</taxon>
        <taxon>Bacilli</taxon>
        <taxon>Bacillales</taxon>
        <taxon>Staphylococcaceae</taxon>
        <taxon>Staphylococcus</taxon>
    </lineage>
</organism>
<dbReference type="NCBIfam" id="TIGR00274">
    <property type="entry name" value="N-acetylmuramic acid 6-phosphate etherase"/>
    <property type="match status" value="1"/>
</dbReference>
<dbReference type="PROSITE" id="PS01272">
    <property type="entry name" value="GCKR"/>
    <property type="match status" value="1"/>
</dbReference>
<protein>
    <recommendedName>
        <fullName evidence="9 12">N-acetylmuramic acid 6-phosphate etherase</fullName>
        <shortName evidence="12">MurNAc-6-P etherase</shortName>
        <ecNumber evidence="8 12">4.2.1.126</ecNumber>
    </recommendedName>
    <alternativeName>
        <fullName evidence="11 12">N-acetylmuramic acid 6-phosphate hydrolase</fullName>
    </alternativeName>
    <alternativeName>
        <fullName evidence="10 12">N-acetylmuramic acid 6-phosphate lyase</fullName>
    </alternativeName>
</protein>
<dbReference type="SUPFAM" id="SSF53697">
    <property type="entry name" value="SIS domain"/>
    <property type="match status" value="1"/>
</dbReference>
<dbReference type="FunFam" id="3.40.50.10490:FF:000014">
    <property type="entry name" value="N-acetylmuramic acid 6-phosphate etherase"/>
    <property type="match status" value="1"/>
</dbReference>
<dbReference type="OrthoDB" id="9813395at2"/>
<evidence type="ECO:0000313" key="16">
    <source>
        <dbReference type="Proteomes" id="UP000095412"/>
    </source>
</evidence>
<dbReference type="GO" id="GO:0016803">
    <property type="term" value="F:ether hydrolase activity"/>
    <property type="evidence" value="ECO:0007669"/>
    <property type="project" value="TreeGrafter"/>
</dbReference>
<evidence type="ECO:0000256" key="1">
    <source>
        <dbReference type="ARBA" id="ARBA00011738"/>
    </source>
</evidence>
<dbReference type="UniPathway" id="UPA00342"/>
<comment type="pathway">
    <text evidence="5">Amino-sugar metabolism; 1,6-anhydro-N-acetylmuramate degradation.</text>
</comment>
<sequence length="295" mass="31728">MNNSITEARNDATMQLDEMTILEALETMNAEDQKVPQQIKSILPQLADVIHMTTKQFNLGGRIVYIGAGTSGRLGVLDAAECVPTFNTTPDEIIGLIAGGQKAMTVAVEGAEDSESLAQSDLAQLHLNHNDVVIGIAASGRTPYVKGGLKYATSVDAHTVSISCNTHTEISQLAQYPIEVNVGPEVLTGSTRLKSGTAQKLILNMISTLTMVGVGKVYGNLMVDVKASNEKLVDRSIRIIQDICDTTFTEAQQLYNAADQNLKVAVVMHICNIGKSEAVTRLNDNDNIIKKAIQF</sequence>
<dbReference type="GO" id="GO:0016835">
    <property type="term" value="F:carbon-oxygen lyase activity"/>
    <property type="evidence" value="ECO:0007669"/>
    <property type="project" value="UniProtKB-UniRule"/>
</dbReference>
<comment type="pathway">
    <text evidence="6">Cell wall biogenesis.</text>
</comment>
<dbReference type="PANTHER" id="PTHR10088">
    <property type="entry name" value="GLUCOKINASE REGULATORY PROTEIN"/>
    <property type="match status" value="1"/>
</dbReference>
<dbReference type="Proteomes" id="UP000095412">
    <property type="component" value="Unassembled WGS sequence"/>
</dbReference>
<dbReference type="Gene3D" id="1.10.8.1080">
    <property type="match status" value="1"/>
</dbReference>
<evidence type="ECO:0000256" key="3">
    <source>
        <dbReference type="ARBA" id="ARBA00023277"/>
    </source>
</evidence>
<dbReference type="InterPro" id="IPR001347">
    <property type="entry name" value="SIS_dom"/>
</dbReference>
<evidence type="ECO:0000313" key="14">
    <source>
        <dbReference type="EMBL" id="SCS70635.1"/>
    </source>
</evidence>
<feature type="domain" description="SIS" evidence="13">
    <location>
        <begin position="53"/>
        <end position="216"/>
    </location>
</feature>
<evidence type="ECO:0000256" key="5">
    <source>
        <dbReference type="ARBA" id="ARBA00060595"/>
    </source>
</evidence>
<evidence type="ECO:0000313" key="15">
    <source>
        <dbReference type="EMBL" id="SCS78089.1"/>
    </source>
</evidence>
<name>A0A1D4K9I3_9STAP</name>
<dbReference type="FunFam" id="1.10.8.1080:FF:000001">
    <property type="entry name" value="N-acetylmuramic acid 6-phosphate etherase"/>
    <property type="match status" value="1"/>
</dbReference>
<comment type="miscellaneous">
    <text evidence="12">A lyase-type mechanism (elimination/hydration) is suggested for the cleavage of the lactyl ether bond of MurNAc 6-phosphate, with the formation of an alpha,beta-unsaturated aldehyde intermediate with (E)-stereochemistry, followed by the syn addition of water to give product.</text>
</comment>
<proteinExistence type="inferred from homology"/>
<dbReference type="CDD" id="cd05007">
    <property type="entry name" value="SIS_Etherase"/>
    <property type="match status" value="1"/>
</dbReference>
<dbReference type="GO" id="GO:0046348">
    <property type="term" value="P:amino sugar catabolic process"/>
    <property type="evidence" value="ECO:0007669"/>
    <property type="project" value="InterPro"/>
</dbReference>
<dbReference type="AlphaFoldDB" id="A0A1D4K9I3"/>
<dbReference type="InterPro" id="IPR046348">
    <property type="entry name" value="SIS_dom_sf"/>
</dbReference>
<keyword evidence="3 12" id="KW-0119">Carbohydrate metabolism</keyword>